<accession>A0A915AIR6</accession>
<keyword evidence="1" id="KW-0472">Membrane</keyword>
<protein>
    <submittedName>
        <fullName evidence="3">Uncharacterized protein</fullName>
    </submittedName>
</protein>
<reference evidence="3" key="1">
    <citation type="submission" date="2022-11" db="UniProtKB">
        <authorList>
            <consortium name="WormBaseParasite"/>
        </authorList>
    </citation>
    <scope>IDENTIFICATION</scope>
</reference>
<evidence type="ECO:0000313" key="3">
    <source>
        <dbReference type="WBParaSite" id="PgR008_g003_t01"/>
    </source>
</evidence>
<dbReference type="Proteomes" id="UP000887569">
    <property type="component" value="Unplaced"/>
</dbReference>
<keyword evidence="1" id="KW-1133">Transmembrane helix</keyword>
<evidence type="ECO:0000256" key="1">
    <source>
        <dbReference type="SAM" id="Phobius"/>
    </source>
</evidence>
<proteinExistence type="predicted"/>
<sequence length="293" mass="33773">YQWDRFYFISKFQINFRGLVDSSSVCSFAFFSGGRRRQMVRPYVNVKSRSQKERLLRCALRRRPCMVMAIINTILAVFSASSCFLLFAKNLSILEFVHKKEVENKLLKKYKIYHDSAHCHVSVTGEFNFSYNLDDCGENLDRHAFVTLSIKAPMNAGARINCVDQHRLMPCRKVAPREEAEPEQLKLFPQCGGIRGHNTSDIILPRTPIYAPSVDIEKYQNKVLLPKDFLVKCPVCVTNTVFTPYGKECVRGIKTYLRGWPEHAYWCDDVQKHQASSFCNLRDKLKAHLSGTD</sequence>
<evidence type="ECO:0000313" key="2">
    <source>
        <dbReference type="Proteomes" id="UP000887569"/>
    </source>
</evidence>
<dbReference type="WBParaSite" id="PgR008_g003_t01">
    <property type="protein sequence ID" value="PgR008_g003_t01"/>
    <property type="gene ID" value="PgR008_g003"/>
</dbReference>
<name>A0A915AIR6_PARUN</name>
<keyword evidence="1" id="KW-0812">Transmembrane</keyword>
<organism evidence="2 3">
    <name type="scientific">Parascaris univalens</name>
    <name type="common">Nematode worm</name>
    <dbReference type="NCBI Taxonomy" id="6257"/>
    <lineage>
        <taxon>Eukaryota</taxon>
        <taxon>Metazoa</taxon>
        <taxon>Ecdysozoa</taxon>
        <taxon>Nematoda</taxon>
        <taxon>Chromadorea</taxon>
        <taxon>Rhabditida</taxon>
        <taxon>Spirurina</taxon>
        <taxon>Ascaridomorpha</taxon>
        <taxon>Ascaridoidea</taxon>
        <taxon>Ascarididae</taxon>
        <taxon>Parascaris</taxon>
    </lineage>
</organism>
<keyword evidence="2" id="KW-1185">Reference proteome</keyword>
<dbReference type="AlphaFoldDB" id="A0A915AIR6"/>
<feature type="transmembrane region" description="Helical" evidence="1">
    <location>
        <begin position="65"/>
        <end position="88"/>
    </location>
</feature>